<dbReference type="PANTHER" id="PTHR48154">
    <property type="entry name" value="PROTEIN, PUTATIVE-RELATED"/>
    <property type="match status" value="1"/>
</dbReference>
<evidence type="ECO:0000313" key="3">
    <source>
        <dbReference type="Proteomes" id="UP001058974"/>
    </source>
</evidence>
<dbReference type="AlphaFoldDB" id="A0A9D5A1G5"/>
<dbReference type="PANTHER" id="PTHR48154:SF1">
    <property type="entry name" value="PROTEIN, PUTATIVE-RELATED"/>
    <property type="match status" value="1"/>
</dbReference>
<keyword evidence="3" id="KW-1185">Reference proteome</keyword>
<name>A0A9D5A1G5_PEA</name>
<comment type="caution">
    <text evidence="2">The sequence shown here is derived from an EMBL/GenBank/DDBJ whole genome shotgun (WGS) entry which is preliminary data.</text>
</comment>
<dbReference type="EMBL" id="JAMSHJ010000006">
    <property type="protein sequence ID" value="KAI5393862.1"/>
    <property type="molecule type" value="Genomic_DNA"/>
</dbReference>
<accession>A0A9D5A1G5</accession>
<dbReference type="Proteomes" id="UP001058974">
    <property type="component" value="Chromosome 6"/>
</dbReference>
<evidence type="ECO:0000313" key="2">
    <source>
        <dbReference type="EMBL" id="KAI5393862.1"/>
    </source>
</evidence>
<gene>
    <name evidence="2" type="ORF">KIW84_060819</name>
</gene>
<evidence type="ECO:0000259" key="1">
    <source>
        <dbReference type="Pfam" id="PF24924"/>
    </source>
</evidence>
<feature type="domain" description="DUF7745" evidence="1">
    <location>
        <begin position="149"/>
        <end position="218"/>
    </location>
</feature>
<dbReference type="InterPro" id="IPR056647">
    <property type="entry name" value="DUF7745"/>
</dbReference>
<protein>
    <recommendedName>
        <fullName evidence="1">DUF7745 domain-containing protein</fullName>
    </recommendedName>
</protein>
<proteinExistence type="predicted"/>
<sequence>MEMNKRTTLGIKATMPDLQSLKVLQGLMPNSIQRKFTLKYGGILDLVRVPVKVEAVAALAQFYDPPLQCFLFQDFFLDPTLEEFGLYVDTPKNRKGTYMGMGKKVKPKDLAMTLGISPEDLLSHYKEDMDIQGLKRSYLKGVARRLTGAERHLGHPIWERPKEDEIKEFILHGGNDSYIELLRKVTRAWEKVHVKDNKTKRKDTSSEESYTPWIKERVRQVKLPFVIDPTYVPYIPNPIIVSTEEVNCLKATIARLE</sequence>
<dbReference type="Pfam" id="PF24924">
    <property type="entry name" value="DUF7745"/>
    <property type="match status" value="2"/>
</dbReference>
<organism evidence="2 3">
    <name type="scientific">Pisum sativum</name>
    <name type="common">Garden pea</name>
    <name type="synonym">Lathyrus oleraceus</name>
    <dbReference type="NCBI Taxonomy" id="3888"/>
    <lineage>
        <taxon>Eukaryota</taxon>
        <taxon>Viridiplantae</taxon>
        <taxon>Streptophyta</taxon>
        <taxon>Embryophyta</taxon>
        <taxon>Tracheophyta</taxon>
        <taxon>Spermatophyta</taxon>
        <taxon>Magnoliopsida</taxon>
        <taxon>eudicotyledons</taxon>
        <taxon>Gunneridae</taxon>
        <taxon>Pentapetalae</taxon>
        <taxon>rosids</taxon>
        <taxon>fabids</taxon>
        <taxon>Fabales</taxon>
        <taxon>Fabaceae</taxon>
        <taxon>Papilionoideae</taxon>
        <taxon>50 kb inversion clade</taxon>
        <taxon>NPAAA clade</taxon>
        <taxon>Hologalegina</taxon>
        <taxon>IRL clade</taxon>
        <taxon>Fabeae</taxon>
        <taxon>Lathyrus</taxon>
    </lineage>
</organism>
<reference evidence="2 3" key="1">
    <citation type="journal article" date="2022" name="Nat. Genet.">
        <title>Improved pea reference genome and pan-genome highlight genomic features and evolutionary characteristics.</title>
        <authorList>
            <person name="Yang T."/>
            <person name="Liu R."/>
            <person name="Luo Y."/>
            <person name="Hu S."/>
            <person name="Wang D."/>
            <person name="Wang C."/>
            <person name="Pandey M.K."/>
            <person name="Ge S."/>
            <person name="Xu Q."/>
            <person name="Li N."/>
            <person name="Li G."/>
            <person name="Huang Y."/>
            <person name="Saxena R.K."/>
            <person name="Ji Y."/>
            <person name="Li M."/>
            <person name="Yan X."/>
            <person name="He Y."/>
            <person name="Liu Y."/>
            <person name="Wang X."/>
            <person name="Xiang C."/>
            <person name="Varshney R.K."/>
            <person name="Ding H."/>
            <person name="Gao S."/>
            <person name="Zong X."/>
        </authorList>
    </citation>
    <scope>NUCLEOTIDE SEQUENCE [LARGE SCALE GENOMIC DNA]</scope>
    <source>
        <strain evidence="2 3">cv. Zhongwan 6</strain>
    </source>
</reference>
<feature type="domain" description="DUF7745" evidence="1">
    <location>
        <begin position="21"/>
        <end position="147"/>
    </location>
</feature>
<dbReference type="Gramene" id="Psat06G0081900-T1">
    <property type="protein sequence ID" value="KAI5393862.1"/>
    <property type="gene ID" value="KIW84_060819"/>
</dbReference>